<feature type="domain" description="Bromodomain associated" evidence="8">
    <location>
        <begin position="53"/>
        <end position="116"/>
    </location>
</feature>
<evidence type="ECO:0000259" key="9">
    <source>
        <dbReference type="Pfam" id="PF10406"/>
    </source>
</evidence>
<evidence type="ECO:0000256" key="5">
    <source>
        <dbReference type="ARBA" id="ARBA00023163"/>
    </source>
</evidence>
<dbReference type="InterPro" id="IPR006565">
    <property type="entry name" value="BTP"/>
</dbReference>
<keyword evidence="11" id="KW-1185">Reference proteome</keyword>
<protein>
    <recommendedName>
        <fullName evidence="3">Transcription initiation factor TFIID subunit 8</fullName>
    </recommendedName>
</protein>
<dbReference type="GO" id="GO:0046982">
    <property type="term" value="F:protein heterodimerization activity"/>
    <property type="evidence" value="ECO:0007669"/>
    <property type="project" value="InterPro"/>
</dbReference>
<dbReference type="Gene3D" id="1.10.20.10">
    <property type="entry name" value="Histone, subunit A"/>
    <property type="match status" value="1"/>
</dbReference>
<feature type="compositionally biased region" description="Basic residues" evidence="7">
    <location>
        <begin position="19"/>
        <end position="29"/>
    </location>
</feature>
<evidence type="ECO:0000256" key="1">
    <source>
        <dbReference type="ARBA" id="ARBA00004123"/>
    </source>
</evidence>
<comment type="caution">
    <text evidence="10">The sequence shown here is derived from an EMBL/GenBank/DDBJ whole genome shotgun (WGS) entry which is preliminary data.</text>
</comment>
<proteinExistence type="inferred from homology"/>
<evidence type="ECO:0000256" key="4">
    <source>
        <dbReference type="ARBA" id="ARBA00023015"/>
    </source>
</evidence>
<dbReference type="InterPro" id="IPR009072">
    <property type="entry name" value="Histone-fold"/>
</dbReference>
<dbReference type="OrthoDB" id="2193813at2759"/>
<dbReference type="PANTHER" id="PTHR46469:SF1">
    <property type="entry name" value="TRANSCRIPTION INITIATION FACTOR TFIID SUBUNIT 8"/>
    <property type="match status" value="1"/>
</dbReference>
<dbReference type="PANTHER" id="PTHR46469">
    <property type="entry name" value="TRANSCRIPTION INITIATION FACTOR TFIID SUBUNIT 8"/>
    <property type="match status" value="1"/>
</dbReference>
<dbReference type="GO" id="GO:0006367">
    <property type="term" value="P:transcription initiation at RNA polymerase II promoter"/>
    <property type="evidence" value="ECO:0007669"/>
    <property type="project" value="TreeGrafter"/>
</dbReference>
<dbReference type="Pfam" id="PF10406">
    <property type="entry name" value="TAF8_C"/>
    <property type="match status" value="1"/>
</dbReference>
<dbReference type="CDD" id="cd08049">
    <property type="entry name" value="TAF8"/>
    <property type="match status" value="1"/>
</dbReference>
<evidence type="ECO:0000313" key="10">
    <source>
        <dbReference type="EMBL" id="OXV09450.1"/>
    </source>
</evidence>
<feature type="region of interest" description="Disordered" evidence="7">
    <location>
        <begin position="1"/>
        <end position="29"/>
    </location>
</feature>
<feature type="compositionally biased region" description="Low complexity" evidence="7">
    <location>
        <begin position="1"/>
        <end position="14"/>
    </location>
</feature>
<evidence type="ECO:0000256" key="3">
    <source>
        <dbReference type="ARBA" id="ARBA00017307"/>
    </source>
</evidence>
<accession>A0A232LZ57</accession>
<evidence type="ECO:0000313" key="11">
    <source>
        <dbReference type="Proteomes" id="UP000243515"/>
    </source>
</evidence>
<comment type="subcellular location">
    <subcellularLocation>
        <location evidence="1">Nucleus</location>
    </subcellularLocation>
</comment>
<name>A0A232LZ57_9EURO</name>
<evidence type="ECO:0000256" key="7">
    <source>
        <dbReference type="SAM" id="MobiDB-lite"/>
    </source>
</evidence>
<keyword evidence="5" id="KW-0804">Transcription</keyword>
<dbReference type="InterPro" id="IPR019473">
    <property type="entry name" value="TFIID_su8_C"/>
</dbReference>
<evidence type="ECO:0000256" key="2">
    <source>
        <dbReference type="ARBA" id="ARBA00008767"/>
    </source>
</evidence>
<dbReference type="AlphaFoldDB" id="A0A232LZ57"/>
<evidence type="ECO:0000259" key="8">
    <source>
        <dbReference type="Pfam" id="PF07524"/>
    </source>
</evidence>
<keyword evidence="6" id="KW-0539">Nucleus</keyword>
<organism evidence="10 11">
    <name type="scientific">Elaphomyces granulatus</name>
    <dbReference type="NCBI Taxonomy" id="519963"/>
    <lineage>
        <taxon>Eukaryota</taxon>
        <taxon>Fungi</taxon>
        <taxon>Dikarya</taxon>
        <taxon>Ascomycota</taxon>
        <taxon>Pezizomycotina</taxon>
        <taxon>Eurotiomycetes</taxon>
        <taxon>Eurotiomycetidae</taxon>
        <taxon>Eurotiales</taxon>
        <taxon>Elaphomycetaceae</taxon>
        <taxon>Elaphomyces</taxon>
    </lineage>
</organism>
<evidence type="ECO:0000256" key="6">
    <source>
        <dbReference type="ARBA" id="ARBA00023242"/>
    </source>
</evidence>
<gene>
    <name evidence="10" type="ORF">Egran_02785</name>
</gene>
<feature type="domain" description="Transcription factor TFIID subunit 8 C-terminal" evidence="9">
    <location>
        <begin position="172"/>
        <end position="220"/>
    </location>
</feature>
<dbReference type="InterPro" id="IPR037818">
    <property type="entry name" value="TAF8"/>
</dbReference>
<sequence>MKRSSSDSLLPSSDEPFAKHQKRSYHHHHRLQKPFEYDLREAAITDESTVAHFMNQAIGRVLSDAGFCFADPVALNSLQNATEEFMLRLVSYVRQSMIASRRTQPIPPDFESALKRSLVNIEDLSSYIKPLKSVEPVQTLLLSPPPESNAFITASLLDSHLNGEETHIQNPYIPKHFPDFPSRHTYQHTPVFTEQEYDPRKIRERATEDGRYGEEALRRLARAAFKDSQSTGAVHREKRLWGRNSENMESMFEKTVKSIVKKAQTGTDDAMITDNHPKSGSRHKPLQQDMPMSIHLGPVVNCERDFWRKREKE</sequence>
<dbReference type="Proteomes" id="UP000243515">
    <property type="component" value="Unassembled WGS sequence"/>
</dbReference>
<dbReference type="Pfam" id="PF07524">
    <property type="entry name" value="Bromo_TP"/>
    <property type="match status" value="1"/>
</dbReference>
<dbReference type="EMBL" id="NPHW01003523">
    <property type="protein sequence ID" value="OXV09450.1"/>
    <property type="molecule type" value="Genomic_DNA"/>
</dbReference>
<dbReference type="GO" id="GO:0005669">
    <property type="term" value="C:transcription factor TFIID complex"/>
    <property type="evidence" value="ECO:0007669"/>
    <property type="project" value="InterPro"/>
</dbReference>
<reference evidence="10 11" key="1">
    <citation type="journal article" date="2015" name="Environ. Microbiol.">
        <title>Metagenome sequence of Elaphomyces granulatus from sporocarp tissue reveals Ascomycota ectomycorrhizal fingerprints of genome expansion and a Proteobacteria-rich microbiome.</title>
        <authorList>
            <person name="Quandt C.A."/>
            <person name="Kohler A."/>
            <person name="Hesse C.N."/>
            <person name="Sharpton T.J."/>
            <person name="Martin F."/>
            <person name="Spatafora J.W."/>
        </authorList>
    </citation>
    <scope>NUCLEOTIDE SEQUENCE [LARGE SCALE GENOMIC DNA]</scope>
    <source>
        <strain evidence="10 11">OSC145934</strain>
    </source>
</reference>
<comment type="similarity">
    <text evidence="2">Belongs to the TAF8 family.</text>
</comment>
<dbReference type="CDD" id="cd00076">
    <property type="entry name" value="HFD_SF"/>
    <property type="match status" value="1"/>
</dbReference>
<keyword evidence="4" id="KW-0805">Transcription regulation</keyword>
<feature type="region of interest" description="Disordered" evidence="7">
    <location>
        <begin position="269"/>
        <end position="288"/>
    </location>
</feature>